<sequence length="108" mass="12202">MLRMIAQRGLSSAAKRSSAWRSWLVLCETNDQSPNDPNDHQRNNEVRVESQMAKSCFDRVCKKMAGGRHDYPPDQSTDQIDSEKTKGGHTGKTGDDSTYHPKAEYETE</sequence>
<dbReference type="RefSeq" id="WP_139104335.1">
    <property type="nucleotide sequence ID" value="NZ_CP048575.1"/>
</dbReference>
<dbReference type="EMBL" id="CP049218">
    <property type="protein sequence ID" value="QTG16423.1"/>
    <property type="molecule type" value="Genomic_DNA"/>
</dbReference>
<feature type="region of interest" description="Disordered" evidence="1">
    <location>
        <begin position="29"/>
        <end position="52"/>
    </location>
</feature>
<dbReference type="Proteomes" id="UP000663946">
    <property type="component" value="Plasmid pQ15_94_1"/>
</dbReference>
<gene>
    <name evidence="2" type="ORF">G6M86_24160</name>
</gene>
<protein>
    <submittedName>
        <fullName evidence="2">Uncharacterized protein</fullName>
    </submittedName>
</protein>
<geneLocation type="plasmid" evidence="2 3">
    <name>pQ15_94_1</name>
</geneLocation>
<feature type="compositionally biased region" description="Basic and acidic residues" evidence="1">
    <location>
        <begin position="37"/>
        <end position="48"/>
    </location>
</feature>
<feature type="region of interest" description="Disordered" evidence="1">
    <location>
        <begin position="64"/>
        <end position="108"/>
    </location>
</feature>
<dbReference type="AlphaFoldDB" id="A0AAJ4TCY0"/>
<name>A0AAJ4TCY0_AGRTU</name>
<evidence type="ECO:0000256" key="1">
    <source>
        <dbReference type="SAM" id="MobiDB-lite"/>
    </source>
</evidence>
<evidence type="ECO:0000313" key="2">
    <source>
        <dbReference type="EMBL" id="QTG16423.1"/>
    </source>
</evidence>
<keyword evidence="2" id="KW-0614">Plasmid</keyword>
<feature type="compositionally biased region" description="Basic and acidic residues" evidence="1">
    <location>
        <begin position="81"/>
        <end position="108"/>
    </location>
</feature>
<evidence type="ECO:0000313" key="3">
    <source>
        <dbReference type="Proteomes" id="UP000663946"/>
    </source>
</evidence>
<proteinExistence type="predicted"/>
<accession>A0AAJ4TCY0</accession>
<organism evidence="2 3">
    <name type="scientific">Agrobacterium tumefaciens</name>
    <dbReference type="NCBI Taxonomy" id="358"/>
    <lineage>
        <taxon>Bacteria</taxon>
        <taxon>Pseudomonadati</taxon>
        <taxon>Pseudomonadota</taxon>
        <taxon>Alphaproteobacteria</taxon>
        <taxon>Hyphomicrobiales</taxon>
        <taxon>Rhizobiaceae</taxon>
        <taxon>Rhizobium/Agrobacterium group</taxon>
        <taxon>Agrobacterium</taxon>
        <taxon>Agrobacterium tumefaciens complex</taxon>
    </lineage>
</organism>
<reference evidence="2" key="1">
    <citation type="submission" date="2020-02" db="EMBL/GenBank/DDBJ databases">
        <title>Unexpected conservation and global transmission of agrobacterial virulence plasmids.</title>
        <authorList>
            <person name="Weisberg A.J."/>
            <person name="Davis E.W. II"/>
            <person name="Tabima J.R."/>
            <person name="Belcher M.S."/>
            <person name="Miller M."/>
            <person name="Kuo C.-H."/>
            <person name="Loper J.E."/>
            <person name="Grunwald N.J."/>
            <person name="Putnam M.L."/>
            <person name="Chang J.H."/>
        </authorList>
    </citation>
    <scope>NUCLEOTIDE SEQUENCE</scope>
    <source>
        <strain evidence="2">Q15/94</strain>
        <plasmid evidence="2">pQ15_94_1</plasmid>
    </source>
</reference>